<reference evidence="5 6" key="1">
    <citation type="journal article" date="2015" name="Sci. Rep.">
        <title>Chromosome-level genome map provides insights into diverse defense mechanisms in the medicinal fungus Ganoderma sinense.</title>
        <authorList>
            <person name="Zhu Y."/>
            <person name="Xu J."/>
            <person name="Sun C."/>
            <person name="Zhou S."/>
            <person name="Xu H."/>
            <person name="Nelson D.R."/>
            <person name="Qian J."/>
            <person name="Song J."/>
            <person name="Luo H."/>
            <person name="Xiang L."/>
            <person name="Li Y."/>
            <person name="Xu Z."/>
            <person name="Ji A."/>
            <person name="Wang L."/>
            <person name="Lu S."/>
            <person name="Hayward A."/>
            <person name="Sun W."/>
            <person name="Li X."/>
            <person name="Schwartz D.C."/>
            <person name="Wang Y."/>
            <person name="Chen S."/>
        </authorList>
    </citation>
    <scope>NUCLEOTIDE SEQUENCE [LARGE SCALE GENOMIC DNA]</scope>
    <source>
        <strain evidence="5 6">ZZ0214-1</strain>
    </source>
</reference>
<dbReference type="STRING" id="1077348.A0A2G8SL97"/>
<feature type="signal peptide" evidence="4">
    <location>
        <begin position="1"/>
        <end position="23"/>
    </location>
</feature>
<dbReference type="GO" id="GO:0043386">
    <property type="term" value="P:mycotoxin biosynthetic process"/>
    <property type="evidence" value="ECO:0007669"/>
    <property type="project" value="InterPro"/>
</dbReference>
<comment type="similarity">
    <text evidence="3">Belongs to the ustYa family.</text>
</comment>
<dbReference type="OrthoDB" id="3687641at2759"/>
<accession>A0A2G8SL97</accession>
<dbReference type="EMBL" id="AYKW01000005">
    <property type="protein sequence ID" value="PIL34537.1"/>
    <property type="molecule type" value="Genomic_DNA"/>
</dbReference>
<keyword evidence="6" id="KW-1185">Reference proteome</keyword>
<organism evidence="5 6">
    <name type="scientific">Ganoderma sinense ZZ0214-1</name>
    <dbReference type="NCBI Taxonomy" id="1077348"/>
    <lineage>
        <taxon>Eukaryota</taxon>
        <taxon>Fungi</taxon>
        <taxon>Dikarya</taxon>
        <taxon>Basidiomycota</taxon>
        <taxon>Agaricomycotina</taxon>
        <taxon>Agaricomycetes</taxon>
        <taxon>Polyporales</taxon>
        <taxon>Polyporaceae</taxon>
        <taxon>Ganoderma</taxon>
    </lineage>
</organism>
<proteinExistence type="inferred from homology"/>
<evidence type="ECO:0000256" key="3">
    <source>
        <dbReference type="ARBA" id="ARBA00035112"/>
    </source>
</evidence>
<dbReference type="AlphaFoldDB" id="A0A2G8SL97"/>
<evidence type="ECO:0008006" key="7">
    <source>
        <dbReference type="Google" id="ProtNLM"/>
    </source>
</evidence>
<evidence type="ECO:0000256" key="2">
    <source>
        <dbReference type="ARBA" id="ARBA00023002"/>
    </source>
</evidence>
<name>A0A2G8SL97_9APHY</name>
<dbReference type="PANTHER" id="PTHR33365:SF11">
    <property type="entry name" value="TAT PATHWAY SIGNAL SEQUENCE"/>
    <property type="match status" value="1"/>
</dbReference>
<dbReference type="Proteomes" id="UP000230002">
    <property type="component" value="Unassembled WGS sequence"/>
</dbReference>
<dbReference type="PANTHER" id="PTHR33365">
    <property type="entry name" value="YALI0B05434P"/>
    <property type="match status" value="1"/>
</dbReference>
<comment type="pathway">
    <text evidence="1">Mycotoxin biosynthesis.</text>
</comment>
<evidence type="ECO:0000313" key="6">
    <source>
        <dbReference type="Proteomes" id="UP000230002"/>
    </source>
</evidence>
<dbReference type="GO" id="GO:0016491">
    <property type="term" value="F:oxidoreductase activity"/>
    <property type="evidence" value="ECO:0007669"/>
    <property type="project" value="UniProtKB-KW"/>
</dbReference>
<dbReference type="InterPro" id="IPR021765">
    <property type="entry name" value="UstYa-like"/>
</dbReference>
<evidence type="ECO:0000256" key="1">
    <source>
        <dbReference type="ARBA" id="ARBA00004685"/>
    </source>
</evidence>
<keyword evidence="2" id="KW-0560">Oxidoreductase</keyword>
<gene>
    <name evidence="5" type="ORF">GSI_03315</name>
</gene>
<protein>
    <recommendedName>
        <fullName evidence="7">Oxidase ustYa</fullName>
    </recommendedName>
</protein>
<feature type="chain" id="PRO_5013600735" description="Oxidase ustYa" evidence="4">
    <location>
        <begin position="24"/>
        <end position="210"/>
    </location>
</feature>
<dbReference type="Pfam" id="PF11807">
    <property type="entry name" value="UstYa"/>
    <property type="match status" value="1"/>
</dbReference>
<sequence>MTSQHIPILILLVLAALNAYVDLLHVRETRRVAVARPPPLNHYSFIDEDYIPRMPLPSARRGGAKWIPEESVRYALTSPEAFDEWLWTATVGDGNVHFGPNRRLFVVSVTHQMHCLRSVRVALENEGIPHGHAVGHLTHCLNFMRMHTLCAADTTLEPPDAFARNYTRERAGGEHVCMDWDAFYRDMRTNYLEWDEFRKNEGEQAAMMWA</sequence>
<keyword evidence="4" id="KW-0732">Signal</keyword>
<evidence type="ECO:0000313" key="5">
    <source>
        <dbReference type="EMBL" id="PIL34537.1"/>
    </source>
</evidence>
<evidence type="ECO:0000256" key="4">
    <source>
        <dbReference type="SAM" id="SignalP"/>
    </source>
</evidence>
<comment type="caution">
    <text evidence="5">The sequence shown here is derived from an EMBL/GenBank/DDBJ whole genome shotgun (WGS) entry which is preliminary data.</text>
</comment>